<dbReference type="PROSITE" id="PS50110">
    <property type="entry name" value="RESPONSE_REGULATORY"/>
    <property type="match status" value="1"/>
</dbReference>
<proteinExistence type="predicted"/>
<dbReference type="EMBL" id="BRLB01000024">
    <property type="protein sequence ID" value="GKX31985.1"/>
    <property type="molecule type" value="Genomic_DNA"/>
</dbReference>
<dbReference type="RefSeq" id="WP_281819349.1">
    <property type="nucleotide sequence ID" value="NZ_BRLB01000024.1"/>
</dbReference>
<evidence type="ECO:0000256" key="3">
    <source>
        <dbReference type="PROSITE-ProRule" id="PRU00169"/>
    </source>
</evidence>
<reference evidence="5" key="1">
    <citation type="submission" date="2022-06" db="EMBL/GenBank/DDBJ databases">
        <title>Vallitalea longa sp. nov., an anaerobic bacterium isolated from marine sediment.</title>
        <authorList>
            <person name="Hirano S."/>
            <person name="Terahara T."/>
            <person name="Mori K."/>
            <person name="Hamada M."/>
            <person name="Matsumoto R."/>
            <person name="Kobayashi T."/>
        </authorList>
    </citation>
    <scope>NUCLEOTIDE SEQUENCE</scope>
    <source>
        <strain evidence="5">SH18-1</strain>
    </source>
</reference>
<sequence length="165" mass="18910">MKKRALLVNDSRFESLIMKDMLNNLGYDVELADEFDALYEAEQFEPNIVIVNYIMRKTKGDKLIKDIKDSLPESKCLLSSSNSIRYEKIEDSVDGILHTPLSMFTLKDSLKRIGETEDIIRFMGKEDKASTNLNYCPYCASNLSEFDKGIIFCPYCGHTIKQKAK</sequence>
<accession>A0A9W5YGB9</accession>
<dbReference type="CDD" id="cd00156">
    <property type="entry name" value="REC"/>
    <property type="match status" value="1"/>
</dbReference>
<dbReference type="InterPro" id="IPR001789">
    <property type="entry name" value="Sig_transdc_resp-reg_receiver"/>
</dbReference>
<comment type="function">
    <text evidence="2">May play the central regulatory role in sporulation. It may be an element of the effector pathway responsible for the activation of sporulation genes in response to nutritional stress. Spo0A may act in concert with spo0H (a sigma factor) to control the expression of some genes that are critical to the sporulation process.</text>
</comment>
<evidence type="ECO:0000259" key="4">
    <source>
        <dbReference type="PROSITE" id="PS50110"/>
    </source>
</evidence>
<dbReference type="Gene3D" id="3.40.50.2300">
    <property type="match status" value="1"/>
</dbReference>
<dbReference type="Proteomes" id="UP001144256">
    <property type="component" value="Unassembled WGS sequence"/>
</dbReference>
<comment type="caution">
    <text evidence="5">The sequence shown here is derived from an EMBL/GenBank/DDBJ whole genome shotgun (WGS) entry which is preliminary data.</text>
</comment>
<dbReference type="InterPro" id="IPR011006">
    <property type="entry name" value="CheY-like_superfamily"/>
</dbReference>
<dbReference type="SUPFAM" id="SSF52172">
    <property type="entry name" value="CheY-like"/>
    <property type="match status" value="1"/>
</dbReference>
<dbReference type="AlphaFoldDB" id="A0A9W5YGB9"/>
<dbReference type="GO" id="GO:0000160">
    <property type="term" value="P:phosphorelay signal transduction system"/>
    <property type="evidence" value="ECO:0007669"/>
    <property type="project" value="InterPro"/>
</dbReference>
<comment type="caution">
    <text evidence="3">Lacks conserved residue(s) required for the propagation of feature annotation.</text>
</comment>
<evidence type="ECO:0000313" key="5">
    <source>
        <dbReference type="EMBL" id="GKX31985.1"/>
    </source>
</evidence>
<gene>
    <name evidence="5" type="ORF">SH1V18_44650</name>
</gene>
<name>A0A9W5YGB9_9FIRM</name>
<feature type="domain" description="Response regulatory" evidence="4">
    <location>
        <begin position="4"/>
        <end position="114"/>
    </location>
</feature>
<keyword evidence="6" id="KW-1185">Reference proteome</keyword>
<organism evidence="5 6">
    <name type="scientific">Vallitalea longa</name>
    <dbReference type="NCBI Taxonomy" id="2936439"/>
    <lineage>
        <taxon>Bacteria</taxon>
        <taxon>Bacillati</taxon>
        <taxon>Bacillota</taxon>
        <taxon>Clostridia</taxon>
        <taxon>Lachnospirales</taxon>
        <taxon>Vallitaleaceae</taxon>
        <taxon>Vallitalea</taxon>
    </lineage>
</organism>
<evidence type="ECO:0000313" key="6">
    <source>
        <dbReference type="Proteomes" id="UP001144256"/>
    </source>
</evidence>
<protein>
    <recommendedName>
        <fullName evidence="1">Stage 0 sporulation protein A homolog</fullName>
    </recommendedName>
</protein>
<evidence type="ECO:0000256" key="1">
    <source>
        <dbReference type="ARBA" id="ARBA00018672"/>
    </source>
</evidence>
<evidence type="ECO:0000256" key="2">
    <source>
        <dbReference type="ARBA" id="ARBA00024867"/>
    </source>
</evidence>